<dbReference type="GO" id="GO:0003677">
    <property type="term" value="F:DNA binding"/>
    <property type="evidence" value="ECO:0007669"/>
    <property type="project" value="UniProtKB-KW"/>
</dbReference>
<evidence type="ECO:0000256" key="2">
    <source>
        <dbReference type="ARBA" id="ARBA00023125"/>
    </source>
</evidence>
<dbReference type="PROSITE" id="PS50943">
    <property type="entry name" value="HTH_CROC1"/>
    <property type="match status" value="1"/>
</dbReference>
<dbReference type="PANTHER" id="PTHR46797">
    <property type="entry name" value="HTH-TYPE TRANSCRIPTIONAL REGULATOR"/>
    <property type="match status" value="1"/>
</dbReference>
<dbReference type="InterPro" id="IPR010982">
    <property type="entry name" value="Lambda_DNA-bd_dom_sf"/>
</dbReference>
<dbReference type="PANTHER" id="PTHR46797:SF23">
    <property type="entry name" value="HTH-TYPE TRANSCRIPTIONAL REGULATOR SUTR"/>
    <property type="match status" value="1"/>
</dbReference>
<name>A0A383AMZ6_9ZZZZ</name>
<evidence type="ECO:0000256" key="3">
    <source>
        <dbReference type="ARBA" id="ARBA00023163"/>
    </source>
</evidence>
<dbReference type="InterPro" id="IPR050807">
    <property type="entry name" value="TransReg_Diox_bact_type"/>
</dbReference>
<evidence type="ECO:0000313" key="5">
    <source>
        <dbReference type="EMBL" id="SVE09286.1"/>
    </source>
</evidence>
<accession>A0A383AMZ6</accession>
<sequence length="55" mass="6491">VEKKAMLGHKVRRFRQEQKLSQTEMAKMLEISPSYLNLIEHNQRPVTVPLLFRLG</sequence>
<reference evidence="5" key="1">
    <citation type="submission" date="2018-05" db="EMBL/GenBank/DDBJ databases">
        <authorList>
            <person name="Lanie J.A."/>
            <person name="Ng W.-L."/>
            <person name="Kazmierczak K.M."/>
            <person name="Andrzejewski T.M."/>
            <person name="Davidsen T.M."/>
            <person name="Wayne K.J."/>
            <person name="Tettelin H."/>
            <person name="Glass J.I."/>
            <person name="Rusch D."/>
            <person name="Podicherti R."/>
            <person name="Tsui H.-C.T."/>
            <person name="Winkler M.E."/>
        </authorList>
    </citation>
    <scope>NUCLEOTIDE SEQUENCE</scope>
</reference>
<dbReference type="EMBL" id="UINC01193589">
    <property type="protein sequence ID" value="SVE09286.1"/>
    <property type="molecule type" value="Genomic_DNA"/>
</dbReference>
<gene>
    <name evidence="5" type="ORF">METZ01_LOCUS462140</name>
</gene>
<protein>
    <recommendedName>
        <fullName evidence="4">HTH cro/C1-type domain-containing protein</fullName>
    </recommendedName>
</protein>
<dbReference type="Pfam" id="PF01381">
    <property type="entry name" value="HTH_3"/>
    <property type="match status" value="1"/>
</dbReference>
<feature type="non-terminal residue" evidence="5">
    <location>
        <position position="1"/>
    </location>
</feature>
<evidence type="ECO:0000256" key="1">
    <source>
        <dbReference type="ARBA" id="ARBA00023015"/>
    </source>
</evidence>
<proteinExistence type="predicted"/>
<dbReference type="Gene3D" id="1.10.260.40">
    <property type="entry name" value="lambda repressor-like DNA-binding domains"/>
    <property type="match status" value="1"/>
</dbReference>
<dbReference type="GO" id="GO:0003700">
    <property type="term" value="F:DNA-binding transcription factor activity"/>
    <property type="evidence" value="ECO:0007669"/>
    <property type="project" value="TreeGrafter"/>
</dbReference>
<dbReference type="AlphaFoldDB" id="A0A383AMZ6"/>
<dbReference type="GO" id="GO:0005829">
    <property type="term" value="C:cytosol"/>
    <property type="evidence" value="ECO:0007669"/>
    <property type="project" value="TreeGrafter"/>
</dbReference>
<feature type="non-terminal residue" evidence="5">
    <location>
        <position position="55"/>
    </location>
</feature>
<feature type="domain" description="HTH cro/C1-type" evidence="4">
    <location>
        <begin position="11"/>
        <end position="54"/>
    </location>
</feature>
<dbReference type="InterPro" id="IPR001387">
    <property type="entry name" value="Cro/C1-type_HTH"/>
</dbReference>
<organism evidence="5">
    <name type="scientific">marine metagenome</name>
    <dbReference type="NCBI Taxonomy" id="408172"/>
    <lineage>
        <taxon>unclassified sequences</taxon>
        <taxon>metagenomes</taxon>
        <taxon>ecological metagenomes</taxon>
    </lineage>
</organism>
<keyword evidence="2" id="KW-0238">DNA-binding</keyword>
<dbReference type="CDD" id="cd00093">
    <property type="entry name" value="HTH_XRE"/>
    <property type="match status" value="1"/>
</dbReference>
<keyword evidence="1" id="KW-0805">Transcription regulation</keyword>
<keyword evidence="3" id="KW-0804">Transcription</keyword>
<dbReference type="SUPFAM" id="SSF47413">
    <property type="entry name" value="lambda repressor-like DNA-binding domains"/>
    <property type="match status" value="1"/>
</dbReference>
<evidence type="ECO:0000259" key="4">
    <source>
        <dbReference type="PROSITE" id="PS50943"/>
    </source>
</evidence>